<dbReference type="SUPFAM" id="SSF47095">
    <property type="entry name" value="HMG-box"/>
    <property type="match status" value="1"/>
</dbReference>
<proteinExistence type="predicted"/>
<feature type="compositionally biased region" description="Basic and acidic residues" evidence="4">
    <location>
        <begin position="125"/>
        <end position="134"/>
    </location>
</feature>
<evidence type="ECO:0000256" key="1">
    <source>
        <dbReference type="ARBA" id="ARBA00023125"/>
    </source>
</evidence>
<dbReference type="SMART" id="SM00398">
    <property type="entry name" value="HMG"/>
    <property type="match status" value="1"/>
</dbReference>
<gene>
    <name evidence="6" type="ORF">MFLAVUS_000907</name>
</gene>
<keyword evidence="7" id="KW-1185">Reference proteome</keyword>
<organism evidence="6 7">
    <name type="scientific">Mucor flavus</name>
    <dbReference type="NCBI Taxonomy" id="439312"/>
    <lineage>
        <taxon>Eukaryota</taxon>
        <taxon>Fungi</taxon>
        <taxon>Fungi incertae sedis</taxon>
        <taxon>Mucoromycota</taxon>
        <taxon>Mucoromycotina</taxon>
        <taxon>Mucoromycetes</taxon>
        <taxon>Mucorales</taxon>
        <taxon>Mucorineae</taxon>
        <taxon>Mucoraceae</taxon>
        <taxon>Mucor</taxon>
    </lineage>
</organism>
<dbReference type="PROSITE" id="PS50118">
    <property type="entry name" value="HMG_BOX_2"/>
    <property type="match status" value="1"/>
</dbReference>
<dbReference type="InterPro" id="IPR051356">
    <property type="entry name" value="SOX/SOX-like_TF"/>
</dbReference>
<keyword evidence="1 3" id="KW-0238">DNA-binding</keyword>
<dbReference type="Proteomes" id="UP001473302">
    <property type="component" value="Unassembled WGS sequence"/>
</dbReference>
<protein>
    <recommendedName>
        <fullName evidence="5">HMG box domain-containing protein</fullName>
    </recommendedName>
</protein>
<accession>A0ABP9YL15</accession>
<evidence type="ECO:0000256" key="3">
    <source>
        <dbReference type="PROSITE-ProRule" id="PRU00267"/>
    </source>
</evidence>
<dbReference type="PANTHER" id="PTHR45789:SF2">
    <property type="entry name" value="FI18025P1"/>
    <property type="match status" value="1"/>
</dbReference>
<name>A0ABP9YL15_9FUNG</name>
<dbReference type="Gene3D" id="3.40.1410.10">
    <property type="entry name" value="Chorismate lyase-like"/>
    <property type="match status" value="1"/>
</dbReference>
<evidence type="ECO:0000256" key="4">
    <source>
        <dbReference type="SAM" id="MobiDB-lite"/>
    </source>
</evidence>
<reference evidence="6 7" key="1">
    <citation type="submission" date="2024-04" db="EMBL/GenBank/DDBJ databases">
        <title>genome sequences of Mucor flavus KT1a and Helicostylum pulchrum KT1b strains isolated from the surface of a dry-aged beef.</title>
        <authorList>
            <person name="Toyotome T."/>
            <person name="Hosono M."/>
            <person name="Torimaru M."/>
            <person name="Fukuda K."/>
            <person name="Mikami N."/>
        </authorList>
    </citation>
    <scope>NUCLEOTIDE SEQUENCE [LARGE SCALE GENOMIC DNA]</scope>
    <source>
        <strain evidence="6 7">KT1a</strain>
    </source>
</reference>
<comment type="caution">
    <text evidence="6">The sequence shown here is derived from an EMBL/GenBank/DDBJ whole genome shotgun (WGS) entry which is preliminary data.</text>
</comment>
<evidence type="ECO:0000256" key="2">
    <source>
        <dbReference type="ARBA" id="ARBA00023242"/>
    </source>
</evidence>
<dbReference type="Gene3D" id="1.10.30.10">
    <property type="entry name" value="High mobility group box domain"/>
    <property type="match status" value="1"/>
</dbReference>
<dbReference type="EMBL" id="BAABUK010000002">
    <property type="protein sequence ID" value="GAA5807543.1"/>
    <property type="molecule type" value="Genomic_DNA"/>
</dbReference>
<feature type="DNA-binding region" description="HMG box" evidence="3">
    <location>
        <begin position="47"/>
        <end position="115"/>
    </location>
</feature>
<sequence length="575" mass="65201">MLDTTELAKYFNGQQQEDMIALEALCLQTPPGRIRRARVRKIRPNHIPRPVNSFMAYRTEKQSIIRQFCPTANHRDISKMVAKWWHNVNSSEKAIFVNKAKLAKENHSKQYPDYTFRPKAKRLEKKSVTKKKDSATPQPVTDANNYSSAARTRPLGNPVSYAIDDDFNNDITPVNAYTIFNAGSINANMTYATGYNNYIQGNAMYSDDVLFKIGDSTNIWDTTFQSSDQIMAGAYPSLVGTQTNYYGTNMYFPEPLAPAAPTATHGSAIDPMVTMMPSSSSGLYGAANFTHDHAGYMNTDGQLYPRFDCQVTPQSQMLSTPRLGYHGSPSSPGYDLYDDPLPTAVLSPFATPNNDFLSPWNNNTKFEDTNLFGDCSFWNNNNARQGPDLLEKYNYVWQITKSVKYRKISKDTFSIYRRMLPESFSPFERMILQATGNLQRLLSAYYNVPSQVKIIKNDVVQSTDIPHMQFERKIVMFFEEKCAYEADSILLVKDSNVLELIEKHKYGLGQIFGSPDFVLHAVGRHGNAPGASFWRDYSLTVPDVLDCFIRETFVSGLFEEYTGDEQDGCIWYNDQ</sequence>
<dbReference type="InterPro" id="IPR028978">
    <property type="entry name" value="Chorismate_lyase_/UTRA_dom_sf"/>
</dbReference>
<evidence type="ECO:0000313" key="6">
    <source>
        <dbReference type="EMBL" id="GAA5807543.1"/>
    </source>
</evidence>
<dbReference type="PANTHER" id="PTHR45789">
    <property type="entry name" value="FI18025P1"/>
    <property type="match status" value="1"/>
</dbReference>
<feature type="domain" description="HMG box" evidence="5">
    <location>
        <begin position="47"/>
        <end position="115"/>
    </location>
</feature>
<keyword evidence="2 3" id="KW-0539">Nucleus</keyword>
<evidence type="ECO:0000313" key="7">
    <source>
        <dbReference type="Proteomes" id="UP001473302"/>
    </source>
</evidence>
<evidence type="ECO:0000259" key="5">
    <source>
        <dbReference type="PROSITE" id="PS50118"/>
    </source>
</evidence>
<feature type="compositionally biased region" description="Polar residues" evidence="4">
    <location>
        <begin position="135"/>
        <end position="150"/>
    </location>
</feature>
<dbReference type="CDD" id="cd01389">
    <property type="entry name" value="HMG-box_ROX1-like"/>
    <property type="match status" value="1"/>
</dbReference>
<dbReference type="InterPro" id="IPR036910">
    <property type="entry name" value="HMG_box_dom_sf"/>
</dbReference>
<dbReference type="InterPro" id="IPR009071">
    <property type="entry name" value="HMG_box_dom"/>
</dbReference>
<dbReference type="Pfam" id="PF00505">
    <property type="entry name" value="HMG_box"/>
    <property type="match status" value="1"/>
</dbReference>
<feature type="region of interest" description="Disordered" evidence="4">
    <location>
        <begin position="122"/>
        <end position="150"/>
    </location>
</feature>